<dbReference type="GO" id="GO:0004523">
    <property type="term" value="F:RNA-DNA hybrid ribonuclease activity"/>
    <property type="evidence" value="ECO:0007669"/>
    <property type="project" value="InterPro"/>
</dbReference>
<accession>A0AAV2CG27</accession>
<evidence type="ECO:0000313" key="3">
    <source>
        <dbReference type="Proteomes" id="UP001497516"/>
    </source>
</evidence>
<dbReference type="InterPro" id="IPR053151">
    <property type="entry name" value="RNase_H-like"/>
</dbReference>
<organism evidence="2 3">
    <name type="scientific">Linum trigynum</name>
    <dbReference type="NCBI Taxonomy" id="586398"/>
    <lineage>
        <taxon>Eukaryota</taxon>
        <taxon>Viridiplantae</taxon>
        <taxon>Streptophyta</taxon>
        <taxon>Embryophyta</taxon>
        <taxon>Tracheophyta</taxon>
        <taxon>Spermatophyta</taxon>
        <taxon>Magnoliopsida</taxon>
        <taxon>eudicotyledons</taxon>
        <taxon>Gunneridae</taxon>
        <taxon>Pentapetalae</taxon>
        <taxon>rosids</taxon>
        <taxon>fabids</taxon>
        <taxon>Malpighiales</taxon>
        <taxon>Linaceae</taxon>
        <taxon>Linum</taxon>
    </lineage>
</organism>
<dbReference type="PANTHER" id="PTHR47723:SF21">
    <property type="entry name" value="POLYNUCLEOTIDYL TRANSFERASE, RIBONUCLEASE H-LIKE SUPERFAMILY PROTEIN"/>
    <property type="match status" value="1"/>
</dbReference>
<dbReference type="GO" id="GO:0003676">
    <property type="term" value="F:nucleic acid binding"/>
    <property type="evidence" value="ECO:0007669"/>
    <property type="project" value="InterPro"/>
</dbReference>
<dbReference type="AlphaFoldDB" id="A0AAV2CG27"/>
<dbReference type="InterPro" id="IPR002156">
    <property type="entry name" value="RNaseH_domain"/>
</dbReference>
<reference evidence="2 3" key="1">
    <citation type="submission" date="2024-04" db="EMBL/GenBank/DDBJ databases">
        <authorList>
            <person name="Fracassetti M."/>
        </authorList>
    </citation>
    <scope>NUCLEOTIDE SEQUENCE [LARGE SCALE GENOMIC DNA]</scope>
</reference>
<dbReference type="Proteomes" id="UP001497516">
    <property type="component" value="Chromosome 1"/>
</dbReference>
<evidence type="ECO:0000259" key="1">
    <source>
        <dbReference type="Pfam" id="PF13456"/>
    </source>
</evidence>
<dbReference type="Pfam" id="PF13456">
    <property type="entry name" value="RVT_3"/>
    <property type="match status" value="1"/>
</dbReference>
<gene>
    <name evidence="2" type="ORF">LTRI10_LOCUS3176</name>
</gene>
<name>A0AAV2CG27_9ROSI</name>
<sequence>MASLQESELDDGIAADLSQMLNKKKVEEYEIINRAYRWLTKYPEHQSPLASSLTRPSPCWEPTTGENFKLNVDAACLEGEGTGFGVVVRDKSNSFCFAAVRRTRVQWKPEMAEIKEIWFGIEMAEKWGLIGKRDRDRLSSCCSAGGKGRD</sequence>
<dbReference type="PANTHER" id="PTHR47723">
    <property type="entry name" value="OS05G0353850 PROTEIN"/>
    <property type="match status" value="1"/>
</dbReference>
<proteinExistence type="predicted"/>
<keyword evidence="3" id="KW-1185">Reference proteome</keyword>
<evidence type="ECO:0000313" key="2">
    <source>
        <dbReference type="EMBL" id="CAL1355410.1"/>
    </source>
</evidence>
<dbReference type="EMBL" id="OZ034813">
    <property type="protein sequence ID" value="CAL1355410.1"/>
    <property type="molecule type" value="Genomic_DNA"/>
</dbReference>
<feature type="domain" description="RNase H type-1" evidence="1">
    <location>
        <begin position="71"/>
        <end position="129"/>
    </location>
</feature>
<protein>
    <recommendedName>
        <fullName evidence="1">RNase H type-1 domain-containing protein</fullName>
    </recommendedName>
</protein>